<feature type="transmembrane region" description="Helical" evidence="1">
    <location>
        <begin position="12"/>
        <end position="34"/>
    </location>
</feature>
<dbReference type="EMBL" id="CP001614">
    <property type="protein sequence ID" value="ACR11380.1"/>
    <property type="molecule type" value="Genomic_DNA"/>
</dbReference>
<dbReference type="NCBIfam" id="TIGR02532">
    <property type="entry name" value="IV_pilin_GFxxxE"/>
    <property type="match status" value="1"/>
</dbReference>
<dbReference type="AlphaFoldDB" id="C5BPS4"/>
<gene>
    <name evidence="2" type="ordered locus">TERTU_3174</name>
</gene>
<dbReference type="InterPro" id="IPR032092">
    <property type="entry name" value="PilW"/>
</dbReference>
<dbReference type="KEGG" id="ttu:TERTU_3174"/>
<dbReference type="STRING" id="377629.TERTU_3174"/>
<dbReference type="HOGENOM" id="CLU_052493_1_0_6"/>
<proteinExistence type="predicted"/>
<organism evidence="2 3">
    <name type="scientific">Teredinibacter turnerae (strain ATCC 39867 / T7901)</name>
    <dbReference type="NCBI Taxonomy" id="377629"/>
    <lineage>
        <taxon>Bacteria</taxon>
        <taxon>Pseudomonadati</taxon>
        <taxon>Pseudomonadota</taxon>
        <taxon>Gammaproteobacteria</taxon>
        <taxon>Cellvibrionales</taxon>
        <taxon>Cellvibrionaceae</taxon>
        <taxon>Teredinibacter</taxon>
    </lineage>
</organism>
<dbReference type="eggNOG" id="COG4966">
    <property type="taxonomic scope" value="Bacteria"/>
</dbReference>
<dbReference type="PROSITE" id="PS00409">
    <property type="entry name" value="PROKAR_NTER_METHYL"/>
    <property type="match status" value="1"/>
</dbReference>
<keyword evidence="1" id="KW-1133">Transmembrane helix</keyword>
<dbReference type="OrthoDB" id="5296662at2"/>
<dbReference type="RefSeq" id="WP_015817492.1">
    <property type="nucleotide sequence ID" value="NC_012997.1"/>
</dbReference>
<reference evidence="2 3" key="1">
    <citation type="journal article" date="2009" name="PLoS ONE">
        <title>The complete genome of Teredinibacter turnerae T7901: an intracellular endosymbiont of marine wood-boring bivalves (shipworms).</title>
        <authorList>
            <person name="Yang J.C."/>
            <person name="Madupu R."/>
            <person name="Durkin A.S."/>
            <person name="Ekborg N.A."/>
            <person name="Pedamallu C.S."/>
            <person name="Hostetler J.B."/>
            <person name="Radune D."/>
            <person name="Toms B.S."/>
            <person name="Henrissat B."/>
            <person name="Coutinho P.M."/>
            <person name="Schwarz S."/>
            <person name="Field L."/>
            <person name="Trindade-Silva A.E."/>
            <person name="Soares C.A.G."/>
            <person name="Elshahawi S."/>
            <person name="Hanora A."/>
            <person name="Schmidt E.W."/>
            <person name="Haygood M.G."/>
            <person name="Posfai J."/>
            <person name="Benner J."/>
            <person name="Madinger C."/>
            <person name="Nove J."/>
            <person name="Anton B."/>
            <person name="Chaudhary K."/>
            <person name="Foster J."/>
            <person name="Holman A."/>
            <person name="Kumar S."/>
            <person name="Lessard P.A."/>
            <person name="Luyten Y.A."/>
            <person name="Slatko B."/>
            <person name="Wood N."/>
            <person name="Wu B."/>
            <person name="Teplitski M."/>
            <person name="Mougous J.D."/>
            <person name="Ward N."/>
            <person name="Eisen J.A."/>
            <person name="Badger J.H."/>
            <person name="Distel D.L."/>
        </authorList>
    </citation>
    <scope>NUCLEOTIDE SEQUENCE [LARGE SCALE GENOMIC DNA]</scope>
    <source>
        <strain evidence="3">ATCC 39867 / T7901</strain>
    </source>
</reference>
<dbReference type="InterPro" id="IPR012902">
    <property type="entry name" value="N_methyl_site"/>
</dbReference>
<evidence type="ECO:0000313" key="2">
    <source>
        <dbReference type="EMBL" id="ACR11380.1"/>
    </source>
</evidence>
<dbReference type="InterPro" id="IPR045584">
    <property type="entry name" value="Pilin-like"/>
</dbReference>
<keyword evidence="1" id="KW-0812">Transmembrane</keyword>
<dbReference type="Pfam" id="PF16074">
    <property type="entry name" value="PilW"/>
    <property type="match status" value="1"/>
</dbReference>
<dbReference type="Proteomes" id="UP000009080">
    <property type="component" value="Chromosome"/>
</dbReference>
<dbReference type="Pfam" id="PF07963">
    <property type="entry name" value="N_methyl"/>
    <property type="match status" value="1"/>
</dbReference>
<dbReference type="SUPFAM" id="SSF54523">
    <property type="entry name" value="Pili subunits"/>
    <property type="match status" value="1"/>
</dbReference>
<keyword evidence="3" id="KW-1185">Reference proteome</keyword>
<protein>
    <submittedName>
        <fullName evidence="2">Type IV pilus assembly protein PilW</fullName>
    </submittedName>
</protein>
<evidence type="ECO:0000256" key="1">
    <source>
        <dbReference type="SAM" id="Phobius"/>
    </source>
</evidence>
<dbReference type="Gene3D" id="3.30.700.10">
    <property type="entry name" value="Glycoprotein, Type 4 Pilin"/>
    <property type="match status" value="1"/>
</dbReference>
<keyword evidence="1" id="KW-0472">Membrane</keyword>
<sequence length="373" mass="39609">MKMSIFNSRGLTLIEMLVAMAVGGIILAGGVVVYSDQVQSSKRLSAYSTLQESGRVALDIIERDIRMAGFKGCFSTAEEIENNIAGGGPATFQPQFGVQGWEAPNTANGETIANVGTNTAVVATNSGGWLTTAGNVIDTLNAIPTSDILRVWSAGDQEMVVENIAYGAAPIADVSDSYQVDAGDFYILSDCQQAIILQACAVGTSGANSRLTFSDSCSPGNDTPIPELGDNPSLTRLVGATYIVGKLSNNSRNPPSLFRAEMASNGVIGNPQELVQGVESMQLLYGENLDDDNFRSADVYVTANNVQDWNNVISVRVSLLLQSIDNNLSEGPVPYTFNGVTYDGAGNNPAVADNRLRRVFTRTITLRNRTLGS</sequence>
<dbReference type="GO" id="GO:0043683">
    <property type="term" value="P:type IV pilus assembly"/>
    <property type="evidence" value="ECO:0007669"/>
    <property type="project" value="InterPro"/>
</dbReference>
<name>C5BPS4_TERTT</name>
<evidence type="ECO:0000313" key="3">
    <source>
        <dbReference type="Proteomes" id="UP000009080"/>
    </source>
</evidence>
<accession>C5BPS4</accession>